<feature type="transmembrane region" description="Helical" evidence="6">
    <location>
        <begin position="87"/>
        <end position="106"/>
    </location>
</feature>
<feature type="transmembrane region" description="Helical" evidence="6">
    <location>
        <begin position="28"/>
        <end position="49"/>
    </location>
</feature>
<dbReference type="NCBIfam" id="TIGR00765">
    <property type="entry name" value="yihY_not_rbn"/>
    <property type="match status" value="1"/>
</dbReference>
<protein>
    <submittedName>
        <fullName evidence="7">Membrane protein</fullName>
    </submittedName>
</protein>
<dbReference type="PANTHER" id="PTHR30213">
    <property type="entry name" value="INNER MEMBRANE PROTEIN YHJD"/>
    <property type="match status" value="1"/>
</dbReference>
<evidence type="ECO:0000256" key="2">
    <source>
        <dbReference type="ARBA" id="ARBA00022475"/>
    </source>
</evidence>
<name>A0A1H9VYU4_9BACI</name>
<comment type="subcellular location">
    <subcellularLocation>
        <location evidence="1">Cell membrane</location>
        <topology evidence="1">Multi-pass membrane protein</topology>
    </subcellularLocation>
</comment>
<evidence type="ECO:0000256" key="3">
    <source>
        <dbReference type="ARBA" id="ARBA00022692"/>
    </source>
</evidence>
<dbReference type="PIRSF" id="PIRSF035875">
    <property type="entry name" value="RNase_BN"/>
    <property type="match status" value="1"/>
</dbReference>
<feature type="transmembrane region" description="Helical" evidence="6">
    <location>
        <begin position="169"/>
        <end position="191"/>
    </location>
</feature>
<keyword evidence="3 6" id="KW-0812">Transmembrane</keyword>
<feature type="transmembrane region" description="Helical" evidence="6">
    <location>
        <begin position="238"/>
        <end position="267"/>
    </location>
</feature>
<evidence type="ECO:0000256" key="1">
    <source>
        <dbReference type="ARBA" id="ARBA00004651"/>
    </source>
</evidence>
<dbReference type="EMBL" id="FOGT01000013">
    <property type="protein sequence ID" value="SES26694.1"/>
    <property type="molecule type" value="Genomic_DNA"/>
</dbReference>
<reference evidence="8" key="1">
    <citation type="submission" date="2016-10" db="EMBL/GenBank/DDBJ databases">
        <authorList>
            <person name="Varghese N."/>
            <person name="Submissions S."/>
        </authorList>
    </citation>
    <scope>NUCLEOTIDE SEQUENCE [LARGE SCALE GENOMIC DNA]</scope>
    <source>
        <strain evidence="8">S9</strain>
    </source>
</reference>
<dbReference type="Pfam" id="PF03631">
    <property type="entry name" value="Virul_fac_BrkB"/>
    <property type="match status" value="1"/>
</dbReference>
<dbReference type="Proteomes" id="UP000198571">
    <property type="component" value="Unassembled WGS sequence"/>
</dbReference>
<dbReference type="InterPro" id="IPR017039">
    <property type="entry name" value="Virul_fac_BrkB"/>
</dbReference>
<dbReference type="PANTHER" id="PTHR30213:SF0">
    <property type="entry name" value="UPF0761 MEMBRANE PROTEIN YIHY"/>
    <property type="match status" value="1"/>
</dbReference>
<keyword evidence="4 6" id="KW-1133">Transmembrane helix</keyword>
<sequence>MRKFISYVKEIGKEFSNDNVPLLGAAQAYYYLLSLIPMLILILSILPYLNLDPDQAMEMISGVMPEELASVFEDQIVSIITEQRGGLLTVGILGTLWSASSAMNAFMKAQNQAYNVEENRSFIKARLLSIALTLGMILALAVALLLPIFGNVIINFINDMVNLGGGTEILFQVLRWTVSLIVIAVILSALYHFAPNIKLPFKSVLPGALFATVAWLVTSFGFSIYISNFGNYTETYGSLGGIVILMIWFFLIGMILVMGAEINAVLYRRIRPAKTGKSA</sequence>
<keyword evidence="2" id="KW-1003">Cell membrane</keyword>
<keyword evidence="5 6" id="KW-0472">Membrane</keyword>
<dbReference type="AlphaFoldDB" id="A0A1H9VYU4"/>
<gene>
    <name evidence="7" type="ORF">SAMN05518684_11366</name>
</gene>
<keyword evidence="8" id="KW-1185">Reference proteome</keyword>
<evidence type="ECO:0000256" key="5">
    <source>
        <dbReference type="ARBA" id="ARBA00023136"/>
    </source>
</evidence>
<evidence type="ECO:0000313" key="8">
    <source>
        <dbReference type="Proteomes" id="UP000198571"/>
    </source>
</evidence>
<feature type="transmembrane region" description="Helical" evidence="6">
    <location>
        <begin position="127"/>
        <end position="149"/>
    </location>
</feature>
<proteinExistence type="predicted"/>
<evidence type="ECO:0000256" key="6">
    <source>
        <dbReference type="SAM" id="Phobius"/>
    </source>
</evidence>
<dbReference type="OrthoDB" id="9775903at2"/>
<evidence type="ECO:0000256" key="4">
    <source>
        <dbReference type="ARBA" id="ARBA00022989"/>
    </source>
</evidence>
<organism evidence="7 8">
    <name type="scientific">Salipaludibacillus aurantiacus</name>
    <dbReference type="NCBI Taxonomy" id="1601833"/>
    <lineage>
        <taxon>Bacteria</taxon>
        <taxon>Bacillati</taxon>
        <taxon>Bacillota</taxon>
        <taxon>Bacilli</taxon>
        <taxon>Bacillales</taxon>
        <taxon>Bacillaceae</taxon>
    </lineage>
</organism>
<evidence type="ECO:0000313" key="7">
    <source>
        <dbReference type="EMBL" id="SES26694.1"/>
    </source>
</evidence>
<dbReference type="GO" id="GO:0005886">
    <property type="term" value="C:plasma membrane"/>
    <property type="evidence" value="ECO:0007669"/>
    <property type="project" value="UniProtKB-SubCell"/>
</dbReference>
<dbReference type="RefSeq" id="WP_093054017.1">
    <property type="nucleotide sequence ID" value="NZ_FOGT01000013.1"/>
</dbReference>
<accession>A0A1H9VYU4</accession>
<feature type="transmembrane region" description="Helical" evidence="6">
    <location>
        <begin position="203"/>
        <end position="226"/>
    </location>
</feature>
<dbReference type="STRING" id="1601833.SAMN05518684_11366"/>